<feature type="transmembrane region" description="Helical" evidence="7">
    <location>
        <begin position="128"/>
        <end position="148"/>
    </location>
</feature>
<dbReference type="SUPFAM" id="SSF103473">
    <property type="entry name" value="MFS general substrate transporter"/>
    <property type="match status" value="1"/>
</dbReference>
<evidence type="ECO:0000256" key="3">
    <source>
        <dbReference type="ARBA" id="ARBA00022475"/>
    </source>
</evidence>
<comment type="caution">
    <text evidence="9">The sequence shown here is derived from an EMBL/GenBank/DDBJ whole genome shotgun (WGS) entry which is preliminary data.</text>
</comment>
<dbReference type="PANTHER" id="PTHR43124">
    <property type="entry name" value="PURINE EFFLUX PUMP PBUE"/>
    <property type="match status" value="1"/>
</dbReference>
<dbReference type="GO" id="GO:0005886">
    <property type="term" value="C:plasma membrane"/>
    <property type="evidence" value="ECO:0007669"/>
    <property type="project" value="UniProtKB-SubCell"/>
</dbReference>
<sequence>MDKRVYFLMVISFVIGMVELIISGILDLIAEDLGVSLAQAGYLITIFSFIFAVASPILLIATAKIERKRLTLVSLFIFLIGNIVTVISPNYSVLFLGRIITATSGALLIILCLVLAPTIVEPKYKGRAIGIVSMGVSGSLVLGIPIGLMIGNTFGWRGPFVMITILTAFSIVGIFFMMDRVKPKPSIPIREQLATLRSKKILFAQLTTFLYMAGHTALYAYLKPFIQSTMDLDGTWVSVIYFAFGIAAVSGGGIGGALADIFGSKRTIFISILIFCVVMFAIPYTTNYLVFFLFVVLIWGMLSWAISPAMQSYLIETSPETSGIQQSLNNSALHFGVAIGSLIGGVVIEQLSVELTTTIGGILIVGSLITALISMRSVRRVRGGEAVPQTR</sequence>
<feature type="transmembrane region" description="Helical" evidence="7">
    <location>
        <begin position="7"/>
        <end position="30"/>
    </location>
</feature>
<dbReference type="EMBL" id="WJNH01000016">
    <property type="protein sequence ID" value="MRG88119.1"/>
    <property type="molecule type" value="Genomic_DNA"/>
</dbReference>
<feature type="domain" description="Major facilitator superfamily (MFS) profile" evidence="8">
    <location>
        <begin position="4"/>
        <end position="378"/>
    </location>
</feature>
<feature type="transmembrane region" description="Helical" evidence="7">
    <location>
        <begin position="70"/>
        <end position="89"/>
    </location>
</feature>
<feature type="transmembrane region" description="Helical" evidence="7">
    <location>
        <begin position="234"/>
        <end position="259"/>
    </location>
</feature>
<protein>
    <submittedName>
        <fullName evidence="9">MFS transporter</fullName>
    </submittedName>
</protein>
<keyword evidence="2" id="KW-0813">Transport</keyword>
<evidence type="ECO:0000256" key="7">
    <source>
        <dbReference type="SAM" id="Phobius"/>
    </source>
</evidence>
<feature type="transmembrane region" description="Helical" evidence="7">
    <location>
        <begin position="201"/>
        <end position="222"/>
    </location>
</feature>
<evidence type="ECO:0000313" key="9">
    <source>
        <dbReference type="EMBL" id="MRG88119.1"/>
    </source>
</evidence>
<gene>
    <name evidence="9" type="ORF">GH754_17830</name>
</gene>
<dbReference type="InterPro" id="IPR036259">
    <property type="entry name" value="MFS_trans_sf"/>
</dbReference>
<dbReference type="InterPro" id="IPR020846">
    <property type="entry name" value="MFS_dom"/>
</dbReference>
<evidence type="ECO:0000256" key="4">
    <source>
        <dbReference type="ARBA" id="ARBA00022692"/>
    </source>
</evidence>
<dbReference type="InterPro" id="IPR050189">
    <property type="entry name" value="MFS_Efflux_Transporters"/>
</dbReference>
<feature type="transmembrane region" description="Helical" evidence="7">
    <location>
        <begin position="95"/>
        <end position="116"/>
    </location>
</feature>
<feature type="transmembrane region" description="Helical" evidence="7">
    <location>
        <begin position="266"/>
        <end position="282"/>
    </location>
</feature>
<dbReference type="AlphaFoldDB" id="A0A6G1XB19"/>
<dbReference type="Gene3D" id="1.20.1250.20">
    <property type="entry name" value="MFS general substrate transporter like domains"/>
    <property type="match status" value="2"/>
</dbReference>
<dbReference type="CDD" id="cd17324">
    <property type="entry name" value="MFS_NepI_like"/>
    <property type="match status" value="1"/>
</dbReference>
<keyword evidence="3" id="KW-1003">Cell membrane</keyword>
<evidence type="ECO:0000256" key="5">
    <source>
        <dbReference type="ARBA" id="ARBA00022989"/>
    </source>
</evidence>
<accession>A0A6G1XB19</accession>
<dbReference type="PROSITE" id="PS50850">
    <property type="entry name" value="MFS"/>
    <property type="match status" value="1"/>
</dbReference>
<proteinExistence type="predicted"/>
<feature type="transmembrane region" description="Helical" evidence="7">
    <location>
        <begin position="328"/>
        <end position="348"/>
    </location>
</feature>
<feature type="transmembrane region" description="Helical" evidence="7">
    <location>
        <begin position="42"/>
        <end position="63"/>
    </location>
</feature>
<feature type="transmembrane region" description="Helical" evidence="7">
    <location>
        <begin position="354"/>
        <end position="373"/>
    </location>
</feature>
<dbReference type="PANTHER" id="PTHR43124:SF10">
    <property type="entry name" value="PURINE EFFLUX PUMP PBUE"/>
    <property type="match status" value="1"/>
</dbReference>
<evidence type="ECO:0000256" key="2">
    <source>
        <dbReference type="ARBA" id="ARBA00022448"/>
    </source>
</evidence>
<evidence type="ECO:0000313" key="10">
    <source>
        <dbReference type="Proteomes" id="UP000480185"/>
    </source>
</evidence>
<dbReference type="Pfam" id="PF07690">
    <property type="entry name" value="MFS_1"/>
    <property type="match status" value="1"/>
</dbReference>
<keyword evidence="6 7" id="KW-0472">Membrane</keyword>
<dbReference type="PRINTS" id="PR01035">
    <property type="entry name" value="TCRTETA"/>
</dbReference>
<feature type="transmembrane region" description="Helical" evidence="7">
    <location>
        <begin position="160"/>
        <end position="181"/>
    </location>
</feature>
<keyword evidence="5 7" id="KW-1133">Transmembrane helix</keyword>
<dbReference type="InterPro" id="IPR011701">
    <property type="entry name" value="MFS"/>
</dbReference>
<comment type="subcellular location">
    <subcellularLocation>
        <location evidence="1">Cell membrane</location>
        <topology evidence="1">Multi-pass membrane protein</topology>
    </subcellularLocation>
</comment>
<dbReference type="InterPro" id="IPR001958">
    <property type="entry name" value="Tet-R_TetA/multi-R_MdtG-like"/>
</dbReference>
<dbReference type="Proteomes" id="UP000480185">
    <property type="component" value="Unassembled WGS sequence"/>
</dbReference>
<reference evidence="9 10" key="1">
    <citation type="submission" date="2019-11" db="EMBL/GenBank/DDBJ databases">
        <authorList>
            <person name="Li J."/>
        </authorList>
    </citation>
    <scope>NUCLEOTIDE SEQUENCE [LARGE SCALE GENOMIC DNA]</scope>
    <source>
        <strain evidence="9 10">J4</strain>
    </source>
</reference>
<keyword evidence="10" id="KW-1185">Reference proteome</keyword>
<evidence type="ECO:0000259" key="8">
    <source>
        <dbReference type="PROSITE" id="PS50850"/>
    </source>
</evidence>
<feature type="transmembrane region" description="Helical" evidence="7">
    <location>
        <begin position="288"/>
        <end position="307"/>
    </location>
</feature>
<evidence type="ECO:0000256" key="6">
    <source>
        <dbReference type="ARBA" id="ARBA00023136"/>
    </source>
</evidence>
<organism evidence="9 10">
    <name type="scientific">Salinibacillus xinjiangensis</name>
    <dbReference type="NCBI Taxonomy" id="1229268"/>
    <lineage>
        <taxon>Bacteria</taxon>
        <taxon>Bacillati</taxon>
        <taxon>Bacillota</taxon>
        <taxon>Bacilli</taxon>
        <taxon>Bacillales</taxon>
        <taxon>Bacillaceae</taxon>
        <taxon>Salinibacillus</taxon>
    </lineage>
</organism>
<keyword evidence="4 7" id="KW-0812">Transmembrane</keyword>
<dbReference type="RefSeq" id="WP_323742092.1">
    <property type="nucleotide sequence ID" value="NZ_WJNH01000016.1"/>
</dbReference>
<name>A0A6G1XB19_9BACI</name>
<evidence type="ECO:0000256" key="1">
    <source>
        <dbReference type="ARBA" id="ARBA00004651"/>
    </source>
</evidence>
<dbReference type="GO" id="GO:0022857">
    <property type="term" value="F:transmembrane transporter activity"/>
    <property type="evidence" value="ECO:0007669"/>
    <property type="project" value="InterPro"/>
</dbReference>